<dbReference type="OrthoDB" id="9811416at2"/>
<keyword evidence="1" id="KW-0732">Signal</keyword>
<protein>
    <recommendedName>
        <fullName evidence="4">Outer membrane protein assembly factor BamA</fullName>
    </recommendedName>
</protein>
<dbReference type="RefSeq" id="WP_139230295.1">
    <property type="nucleotide sequence ID" value="NZ_FPAS01000002.1"/>
</dbReference>
<proteinExistence type="predicted"/>
<organism evidence="2 3">
    <name type="scientific">Lishizhenia tianjinensis</name>
    <dbReference type="NCBI Taxonomy" id="477690"/>
    <lineage>
        <taxon>Bacteria</taxon>
        <taxon>Pseudomonadati</taxon>
        <taxon>Bacteroidota</taxon>
        <taxon>Flavobacteriia</taxon>
        <taxon>Flavobacteriales</taxon>
        <taxon>Crocinitomicaceae</taxon>
        <taxon>Lishizhenia</taxon>
    </lineage>
</organism>
<dbReference type="AlphaFoldDB" id="A0A1I6ZPU1"/>
<dbReference type="Gene3D" id="2.40.160.50">
    <property type="entry name" value="membrane protein fhac: a member of the omp85/tpsb transporter family"/>
    <property type="match status" value="1"/>
</dbReference>
<keyword evidence="3" id="KW-1185">Reference proteome</keyword>
<dbReference type="STRING" id="477690.SAMN05216474_1533"/>
<evidence type="ECO:0000313" key="3">
    <source>
        <dbReference type="Proteomes" id="UP000236454"/>
    </source>
</evidence>
<evidence type="ECO:0000256" key="1">
    <source>
        <dbReference type="SAM" id="SignalP"/>
    </source>
</evidence>
<accession>A0A1I6ZPU1</accession>
<feature type="chain" id="PRO_5014919177" description="Outer membrane protein assembly factor BamA" evidence="1">
    <location>
        <begin position="21"/>
        <end position="563"/>
    </location>
</feature>
<evidence type="ECO:0000313" key="2">
    <source>
        <dbReference type="EMBL" id="SFT64726.1"/>
    </source>
</evidence>
<dbReference type="Proteomes" id="UP000236454">
    <property type="component" value="Unassembled WGS sequence"/>
</dbReference>
<reference evidence="2 3" key="1">
    <citation type="submission" date="2016-10" db="EMBL/GenBank/DDBJ databases">
        <authorList>
            <person name="de Groot N.N."/>
        </authorList>
    </citation>
    <scope>NUCLEOTIDE SEQUENCE [LARGE SCALE GENOMIC DNA]</scope>
    <source>
        <strain evidence="2 3">CGMCC 1.7005</strain>
    </source>
</reference>
<sequence>MKSNIILFLLLSVSTFWASAQKEYKLTFQGDVPLKAKHVERKTFKDSLQVLDYLQKMWLTDISKGYPLANMDSLVWKEKELTVHYYRGTSFQKIRLFVNEEDASFINTIPTLSETILLNLNFDSKALSETLQRILKYCENHGFPFAEVSLEDAKILGDEVHANLEINKGPYVSIFSIEVKGEAAVSKKYVCNYINIQEGEPYSEALLRDISSRMQQVAFLSEIRPHEVLFTPEGCILYLYLKSNPVSLINGIAGLQQDPINERTIVTGDIRLKLQNTLKRGELLEMNWRSLQPTTQELNAAFNYPFLLNTPFGIKSSFALYKQDSSFLTTNANVGIQYFLKGGNYINAFYERENSAVLRTQSTLSDLSNVSTNRYGLGFYRRRLDYIPNPSKGLILESTASLGRRSSRETDSSLVEIATTFKMDFSVDAYLPLTPRNVVRLYGRMQSYYAPEIYTNEVFRFGGLNSQRGFNEQSLWATTYAMARVEYRFLLDKNSHLFAFFDQSIYESTVGNYLQDQPYGFGAGFSFGSNLGIFSISYALGKQMDNPIQLSDGKVHFGYIAYF</sequence>
<name>A0A1I6ZPU1_9FLAO</name>
<gene>
    <name evidence="2" type="ORF">SAMN05216474_1533</name>
</gene>
<evidence type="ECO:0008006" key="4">
    <source>
        <dbReference type="Google" id="ProtNLM"/>
    </source>
</evidence>
<dbReference type="EMBL" id="FPAS01000002">
    <property type="protein sequence ID" value="SFT64726.1"/>
    <property type="molecule type" value="Genomic_DNA"/>
</dbReference>
<feature type="signal peptide" evidence="1">
    <location>
        <begin position="1"/>
        <end position="20"/>
    </location>
</feature>